<dbReference type="AlphaFoldDB" id="A0A075FP15"/>
<dbReference type="EMBL" id="KF900333">
    <property type="protein sequence ID" value="AIE91276.1"/>
    <property type="molecule type" value="Genomic_DNA"/>
</dbReference>
<feature type="compositionally biased region" description="Basic and acidic residues" evidence="1">
    <location>
        <begin position="127"/>
        <end position="142"/>
    </location>
</feature>
<protein>
    <submittedName>
        <fullName evidence="2">Uncharacterized protein</fullName>
    </submittedName>
</protein>
<accession>A0A075FP15</accession>
<sequence length="227" mass="25731">MSGVRRAMLEMGLATCCVLCDAPDEVGSNRCRQCITTHKDVRERVAELPPQSLASQWSKELFQMLARPSSYEHDETHGEWMTAYAQLLHGQSKKPRAITQEDVEAAFEAARQKRKMNTLREMANQSKWKDSDPTEKELHDLSQELPTDIVDDSGIRTVPSKEIAQVDRSERPGEDHELTARVQASAASQDAPDDLKDLMVDLKVGEKRAERKQWKDIVDDVDELLDD</sequence>
<reference evidence="2" key="1">
    <citation type="journal article" date="2014" name="Genome Biol. Evol.">
        <title>Pangenome evidence for extensive interdomain horizontal transfer affecting lineage core and shell genes in uncultured planktonic thaumarchaeota and euryarchaeota.</title>
        <authorList>
            <person name="Deschamps P."/>
            <person name="Zivanovic Y."/>
            <person name="Moreira D."/>
            <person name="Rodriguez-Valera F."/>
            <person name="Lopez-Garcia P."/>
        </authorList>
    </citation>
    <scope>NUCLEOTIDE SEQUENCE</scope>
</reference>
<name>A0A075FP15_9EURY</name>
<proteinExistence type="predicted"/>
<feature type="compositionally biased region" description="Basic and acidic residues" evidence="1">
    <location>
        <begin position="164"/>
        <end position="179"/>
    </location>
</feature>
<evidence type="ECO:0000313" key="2">
    <source>
        <dbReference type="EMBL" id="AIE91276.1"/>
    </source>
</evidence>
<evidence type="ECO:0000256" key="1">
    <source>
        <dbReference type="SAM" id="MobiDB-lite"/>
    </source>
</evidence>
<organism evidence="2">
    <name type="scientific">uncultured marine group II/III euryarchaeote AD1000_114_C07</name>
    <dbReference type="NCBI Taxonomy" id="1457719"/>
    <lineage>
        <taxon>Archaea</taxon>
        <taxon>Methanobacteriati</taxon>
        <taxon>Methanobacteriota</taxon>
        <taxon>environmental samples</taxon>
    </lineage>
</organism>
<feature type="region of interest" description="Disordered" evidence="1">
    <location>
        <begin position="121"/>
        <end position="194"/>
    </location>
</feature>